<dbReference type="CDD" id="cd16917">
    <property type="entry name" value="HATPase_UhpB-NarQ-NarX-like"/>
    <property type="match status" value="1"/>
</dbReference>
<dbReference type="InterPro" id="IPR055558">
    <property type="entry name" value="DUF7134"/>
</dbReference>
<dbReference type="AlphaFoldDB" id="D9Y087"/>
<accession>D9Y087</accession>
<evidence type="ECO:0000256" key="3">
    <source>
        <dbReference type="ARBA" id="ARBA00022553"/>
    </source>
</evidence>
<feature type="transmembrane region" description="Helical" evidence="10">
    <location>
        <begin position="42"/>
        <end position="60"/>
    </location>
</feature>
<evidence type="ECO:0000259" key="11">
    <source>
        <dbReference type="PROSITE" id="PS50109"/>
    </source>
</evidence>
<evidence type="ECO:0000256" key="4">
    <source>
        <dbReference type="ARBA" id="ARBA00022679"/>
    </source>
</evidence>
<dbReference type="Pfam" id="PF23539">
    <property type="entry name" value="DUF7134"/>
    <property type="match status" value="1"/>
</dbReference>
<feature type="transmembrane region" description="Helical" evidence="10">
    <location>
        <begin position="12"/>
        <end position="30"/>
    </location>
</feature>
<dbReference type="InterPro" id="IPR005467">
    <property type="entry name" value="His_kinase_dom"/>
</dbReference>
<feature type="coiled-coil region" evidence="9">
    <location>
        <begin position="157"/>
        <end position="191"/>
    </location>
</feature>
<evidence type="ECO:0000256" key="8">
    <source>
        <dbReference type="ARBA" id="ARBA00023012"/>
    </source>
</evidence>
<dbReference type="InterPro" id="IPR011712">
    <property type="entry name" value="Sig_transdc_His_kin_sub3_dim/P"/>
</dbReference>
<protein>
    <recommendedName>
        <fullName evidence="2">histidine kinase</fullName>
        <ecNumber evidence="2">2.7.13.3</ecNumber>
    </recommendedName>
</protein>
<gene>
    <name evidence="12" type="ORF">SSRG_02800</name>
</gene>
<keyword evidence="8" id="KW-0902">Two-component regulatory system</keyword>
<keyword evidence="13" id="KW-1185">Reference proteome</keyword>
<comment type="catalytic activity">
    <reaction evidence="1">
        <text>ATP + protein L-histidine = ADP + protein N-phospho-L-histidine.</text>
        <dbReference type="EC" id="2.7.13.3"/>
    </reaction>
</comment>
<dbReference type="Gene3D" id="3.30.565.10">
    <property type="entry name" value="Histidine kinase-like ATPase, C-terminal domain"/>
    <property type="match status" value="1"/>
</dbReference>
<evidence type="ECO:0000313" key="13">
    <source>
        <dbReference type="Proteomes" id="UP000002968"/>
    </source>
</evidence>
<keyword evidence="10" id="KW-0812">Transmembrane</keyword>
<dbReference type="GO" id="GO:0005524">
    <property type="term" value="F:ATP binding"/>
    <property type="evidence" value="ECO:0007669"/>
    <property type="project" value="UniProtKB-KW"/>
</dbReference>
<proteinExistence type="predicted"/>
<dbReference type="GO" id="GO:0046983">
    <property type="term" value="F:protein dimerization activity"/>
    <property type="evidence" value="ECO:0007669"/>
    <property type="project" value="InterPro"/>
</dbReference>
<dbReference type="OrthoDB" id="227596at2"/>
<dbReference type="InterPro" id="IPR036890">
    <property type="entry name" value="HATPase_C_sf"/>
</dbReference>
<evidence type="ECO:0000256" key="5">
    <source>
        <dbReference type="ARBA" id="ARBA00022741"/>
    </source>
</evidence>
<feature type="transmembrane region" description="Helical" evidence="10">
    <location>
        <begin position="67"/>
        <end position="100"/>
    </location>
</feature>
<sequence>MQRLYDFIRRHPTWVDGFWAVVLFGISVLSGTTMEESRGTDLPALTVPVMLLLSLVVTLRRRMPERMLLLALAVGLGQLIADVATLPADFALLVIVYTVAAVGARWASRVALTAGLCAAPLAQLRWPTDEASTAQNLAIMVLQTVPFALAWVLGDSIRTRRAYFAQLEERAARLEKEREAQAKVAVAAERARIARELHDVVAHNVSVMVVQADGAAYVLDAAPDQAKKALETISSTGRQALAEMRRLLGVLRTGEHQEAGEYVPQPDVQQIEDLVEQCRGSGLPVDFRVEGTPRPLPSGVELTAYRIVQEALTNTRKHGGPDAGASVRLVYFDDGLGLLVEDDGKGAPHELYEEGGFDGQGHGLIGMRERVGMVGGTLDAGPRQGGGFRISVLLPLKPAH</sequence>
<evidence type="ECO:0000256" key="10">
    <source>
        <dbReference type="SAM" id="Phobius"/>
    </source>
</evidence>
<dbReference type="InterPro" id="IPR050482">
    <property type="entry name" value="Sensor_HK_TwoCompSys"/>
</dbReference>
<dbReference type="eggNOG" id="COG4585">
    <property type="taxonomic scope" value="Bacteria"/>
</dbReference>
<name>D9Y087_9ACTN</name>
<evidence type="ECO:0000256" key="9">
    <source>
        <dbReference type="SAM" id="Coils"/>
    </source>
</evidence>
<dbReference type="HOGENOM" id="CLU_000445_20_1_11"/>
<evidence type="ECO:0000313" key="12">
    <source>
        <dbReference type="EMBL" id="EFL39996.1"/>
    </source>
</evidence>
<dbReference type="SMART" id="SM00387">
    <property type="entry name" value="HATPase_c"/>
    <property type="match status" value="1"/>
</dbReference>
<dbReference type="GO" id="GO:0016020">
    <property type="term" value="C:membrane"/>
    <property type="evidence" value="ECO:0007669"/>
    <property type="project" value="InterPro"/>
</dbReference>
<dbReference type="STRING" id="467200.SSRG_02800"/>
<organism evidence="12 13">
    <name type="scientific">Streptomyces griseoflavus Tu4000</name>
    <dbReference type="NCBI Taxonomy" id="467200"/>
    <lineage>
        <taxon>Bacteria</taxon>
        <taxon>Bacillati</taxon>
        <taxon>Actinomycetota</taxon>
        <taxon>Actinomycetes</taxon>
        <taxon>Kitasatosporales</taxon>
        <taxon>Streptomycetaceae</taxon>
        <taxon>Streptomyces</taxon>
    </lineage>
</organism>
<evidence type="ECO:0000256" key="2">
    <source>
        <dbReference type="ARBA" id="ARBA00012438"/>
    </source>
</evidence>
<dbReference type="EMBL" id="GG657758">
    <property type="protein sequence ID" value="EFL39996.1"/>
    <property type="molecule type" value="Genomic_DNA"/>
</dbReference>
<dbReference type="Gene3D" id="1.20.5.1930">
    <property type="match status" value="1"/>
</dbReference>
<reference evidence="12" key="1">
    <citation type="submission" date="2009-02" db="EMBL/GenBank/DDBJ databases">
        <title>Annotation of Streptomyces griseoflavus strain Tu4000.</title>
        <authorList>
            <consortium name="The Broad Institute Genome Sequencing Platform"/>
            <consortium name="Broad Institute Microbial Sequencing Center"/>
            <person name="Fischbach M."/>
            <person name="Godfrey P."/>
            <person name="Ward D."/>
            <person name="Young S."/>
            <person name="Zeng Q."/>
            <person name="Koehrsen M."/>
            <person name="Alvarado L."/>
            <person name="Berlin A.M."/>
            <person name="Bochicchio J."/>
            <person name="Borenstein D."/>
            <person name="Chapman S.B."/>
            <person name="Chen Z."/>
            <person name="Engels R."/>
            <person name="Freedman E."/>
            <person name="Gellesch M."/>
            <person name="Goldberg J."/>
            <person name="Griggs A."/>
            <person name="Gujja S."/>
            <person name="Heilman E.R."/>
            <person name="Heiman D.I."/>
            <person name="Hepburn T.A."/>
            <person name="Howarth C."/>
            <person name="Jen D."/>
            <person name="Larson L."/>
            <person name="Lewis B."/>
            <person name="Mehta T."/>
            <person name="Park D."/>
            <person name="Pearson M."/>
            <person name="Richards J."/>
            <person name="Roberts A."/>
            <person name="Saif S."/>
            <person name="Shea T.D."/>
            <person name="Shenoy N."/>
            <person name="Sisk P."/>
            <person name="Stolte C."/>
            <person name="Sykes S.N."/>
            <person name="Thomson T."/>
            <person name="Walk T."/>
            <person name="White J."/>
            <person name="Yandava C."/>
            <person name="Straight P."/>
            <person name="Clardy J."/>
            <person name="Hung D."/>
            <person name="Kolter R."/>
            <person name="Mekalanos J."/>
            <person name="Walker S."/>
            <person name="Walsh C.T."/>
            <person name="Wieland-Brown L.C."/>
            <person name="Haas B."/>
            <person name="Nusbaum C."/>
            <person name="Birren B."/>
        </authorList>
    </citation>
    <scope>NUCLEOTIDE SEQUENCE [LARGE SCALE GENOMIC DNA]</scope>
    <source>
        <strain evidence="12">Tu4000</strain>
    </source>
</reference>
<dbReference type="Pfam" id="PF07730">
    <property type="entry name" value="HisKA_3"/>
    <property type="match status" value="1"/>
</dbReference>
<dbReference type="EC" id="2.7.13.3" evidence="2"/>
<evidence type="ECO:0000256" key="6">
    <source>
        <dbReference type="ARBA" id="ARBA00022777"/>
    </source>
</evidence>
<keyword evidence="6 12" id="KW-0418">Kinase</keyword>
<dbReference type="RefSeq" id="WP_004928084.1">
    <property type="nucleotide sequence ID" value="NZ_GG657758.1"/>
</dbReference>
<dbReference type="Pfam" id="PF02518">
    <property type="entry name" value="HATPase_c"/>
    <property type="match status" value="1"/>
</dbReference>
<evidence type="ECO:0000256" key="7">
    <source>
        <dbReference type="ARBA" id="ARBA00022840"/>
    </source>
</evidence>
<dbReference type="GO" id="GO:0000155">
    <property type="term" value="F:phosphorelay sensor kinase activity"/>
    <property type="evidence" value="ECO:0007669"/>
    <property type="project" value="InterPro"/>
</dbReference>
<keyword evidence="10" id="KW-0472">Membrane</keyword>
<evidence type="ECO:0000256" key="1">
    <source>
        <dbReference type="ARBA" id="ARBA00000085"/>
    </source>
</evidence>
<dbReference type="Proteomes" id="UP000002968">
    <property type="component" value="Unassembled WGS sequence"/>
</dbReference>
<keyword evidence="10" id="KW-1133">Transmembrane helix</keyword>
<dbReference type="PANTHER" id="PTHR24421">
    <property type="entry name" value="NITRATE/NITRITE SENSOR PROTEIN NARX-RELATED"/>
    <property type="match status" value="1"/>
</dbReference>
<feature type="domain" description="Histidine kinase" evidence="11">
    <location>
        <begin position="200"/>
        <end position="398"/>
    </location>
</feature>
<keyword evidence="9" id="KW-0175">Coiled coil</keyword>
<keyword evidence="3" id="KW-0597">Phosphoprotein</keyword>
<dbReference type="InterPro" id="IPR003594">
    <property type="entry name" value="HATPase_dom"/>
</dbReference>
<keyword evidence="5" id="KW-0547">Nucleotide-binding</keyword>
<keyword evidence="4" id="KW-0808">Transferase</keyword>
<keyword evidence="7" id="KW-0067">ATP-binding</keyword>
<dbReference type="SUPFAM" id="SSF55874">
    <property type="entry name" value="ATPase domain of HSP90 chaperone/DNA topoisomerase II/histidine kinase"/>
    <property type="match status" value="1"/>
</dbReference>
<dbReference type="PANTHER" id="PTHR24421:SF10">
    <property type="entry name" value="NITRATE_NITRITE SENSOR PROTEIN NARQ"/>
    <property type="match status" value="1"/>
</dbReference>
<dbReference type="PROSITE" id="PS50109">
    <property type="entry name" value="HIS_KIN"/>
    <property type="match status" value="1"/>
</dbReference>